<protein>
    <recommendedName>
        <fullName evidence="1">PDEase domain-containing protein</fullName>
    </recommendedName>
</protein>
<dbReference type="InterPro" id="IPR036971">
    <property type="entry name" value="PDEase_catalytic_dom_sf"/>
</dbReference>
<feature type="domain" description="PDEase" evidence="1">
    <location>
        <begin position="1"/>
        <end position="75"/>
    </location>
</feature>
<dbReference type="GO" id="GO:0004114">
    <property type="term" value="F:3',5'-cyclic-nucleotide phosphodiesterase activity"/>
    <property type="evidence" value="ECO:0007669"/>
    <property type="project" value="InterPro"/>
</dbReference>
<sequence length="75" mass="8298">MGLPYSPLCDRNTVHVADSQIGFIDFIVEPTMIICGEMLTRIIEPLVPLQSSHTFLPCDNSDSLLASVDVPQEHE</sequence>
<name>J9E292_WUCBA</name>
<dbReference type="AlphaFoldDB" id="J9E292"/>
<dbReference type="InterPro" id="IPR002073">
    <property type="entry name" value="PDEase_catalytic_dom"/>
</dbReference>
<evidence type="ECO:0000259" key="1">
    <source>
        <dbReference type="PROSITE" id="PS51845"/>
    </source>
</evidence>
<accession>J9E292</accession>
<reference evidence="3" key="1">
    <citation type="submission" date="2012-08" db="EMBL/GenBank/DDBJ databases">
        <title>The Genome Sequence of Wuchereria bancrofti.</title>
        <authorList>
            <person name="Nutman T.B."/>
            <person name="Fink D.L."/>
            <person name="Russ C."/>
            <person name="Young S."/>
            <person name="Zeng Q."/>
            <person name="Koehrsen M."/>
            <person name="Alvarado L."/>
            <person name="Berlin A."/>
            <person name="Chapman S.B."/>
            <person name="Chen Z."/>
            <person name="Freedman E."/>
            <person name="Gellesch M."/>
            <person name="Goldberg J."/>
            <person name="Griggs A."/>
            <person name="Gujja S."/>
            <person name="Heilman E.R."/>
            <person name="Heiman D."/>
            <person name="Hepburn T."/>
            <person name="Howarth C."/>
            <person name="Jen D."/>
            <person name="Larson L."/>
            <person name="Lewis B."/>
            <person name="Mehta T."/>
            <person name="Park D."/>
            <person name="Pearson M."/>
            <person name="Roberts A."/>
            <person name="Saif S."/>
            <person name="Shea T."/>
            <person name="Shenoy N."/>
            <person name="Sisk P."/>
            <person name="Stolte C."/>
            <person name="Sykes S."/>
            <person name="Walk T."/>
            <person name="White J."/>
            <person name="Yandava C."/>
            <person name="Haas B."/>
            <person name="Henn M.R."/>
            <person name="Nusbaum C."/>
            <person name="Birren B."/>
        </authorList>
    </citation>
    <scope>NUCLEOTIDE SEQUENCE [LARGE SCALE GENOMIC DNA]</scope>
    <source>
        <strain evidence="3">NA</strain>
    </source>
</reference>
<evidence type="ECO:0000313" key="3">
    <source>
        <dbReference type="Proteomes" id="UP000004810"/>
    </source>
</evidence>
<comment type="caution">
    <text evidence="2">The sequence shown here is derived from an EMBL/GenBank/DDBJ whole genome shotgun (WGS) entry which is preliminary data.</text>
</comment>
<dbReference type="Pfam" id="PF00233">
    <property type="entry name" value="PDEase_I"/>
    <property type="match status" value="1"/>
</dbReference>
<dbReference type="PROSITE" id="PS51845">
    <property type="entry name" value="PDEASE_I_2"/>
    <property type="match status" value="1"/>
</dbReference>
<gene>
    <name evidence="2" type="ORF">WUBG_18069</name>
</gene>
<evidence type="ECO:0000313" key="2">
    <source>
        <dbReference type="EMBL" id="EJW71027.1"/>
    </source>
</evidence>
<proteinExistence type="predicted"/>
<dbReference type="SUPFAM" id="SSF109604">
    <property type="entry name" value="HD-domain/PDEase-like"/>
    <property type="match status" value="1"/>
</dbReference>
<dbReference type="Gene3D" id="1.10.1300.10">
    <property type="entry name" value="3'5'-cyclic nucleotide phosphodiesterase, catalytic domain"/>
    <property type="match status" value="1"/>
</dbReference>
<dbReference type="EMBL" id="ADBV01019745">
    <property type="protein sequence ID" value="EJW71027.1"/>
    <property type="molecule type" value="Genomic_DNA"/>
</dbReference>
<organism evidence="2 3">
    <name type="scientific">Wuchereria bancrofti</name>
    <dbReference type="NCBI Taxonomy" id="6293"/>
    <lineage>
        <taxon>Eukaryota</taxon>
        <taxon>Metazoa</taxon>
        <taxon>Ecdysozoa</taxon>
        <taxon>Nematoda</taxon>
        <taxon>Chromadorea</taxon>
        <taxon>Rhabditida</taxon>
        <taxon>Spirurina</taxon>
        <taxon>Spiruromorpha</taxon>
        <taxon>Filarioidea</taxon>
        <taxon>Onchocercidae</taxon>
        <taxon>Wuchereria</taxon>
    </lineage>
</organism>
<dbReference type="Proteomes" id="UP000004810">
    <property type="component" value="Unassembled WGS sequence"/>
</dbReference>
<dbReference type="GO" id="GO:0007165">
    <property type="term" value="P:signal transduction"/>
    <property type="evidence" value="ECO:0007669"/>
    <property type="project" value="InterPro"/>
</dbReference>
<feature type="non-terminal residue" evidence="2">
    <location>
        <position position="75"/>
    </location>
</feature>